<dbReference type="Pfam" id="PF09531">
    <property type="entry name" value="Ndc1_Nup"/>
    <property type="match status" value="1"/>
</dbReference>
<proteinExistence type="inferred from homology"/>
<dbReference type="GO" id="GO:0070631">
    <property type="term" value="P:spindle pole body localization"/>
    <property type="evidence" value="ECO:0007669"/>
    <property type="project" value="TreeGrafter"/>
</dbReference>
<dbReference type="GO" id="GO:0015031">
    <property type="term" value="P:protein transport"/>
    <property type="evidence" value="ECO:0007669"/>
    <property type="project" value="UniProtKB-KW"/>
</dbReference>
<organism evidence="15 16">
    <name type="scientific">Lasallia pustulata</name>
    <dbReference type="NCBI Taxonomy" id="136370"/>
    <lineage>
        <taxon>Eukaryota</taxon>
        <taxon>Fungi</taxon>
        <taxon>Dikarya</taxon>
        <taxon>Ascomycota</taxon>
        <taxon>Pezizomycotina</taxon>
        <taxon>Lecanoromycetes</taxon>
        <taxon>OSLEUM clade</taxon>
        <taxon>Umbilicariomycetidae</taxon>
        <taxon>Umbilicariales</taxon>
        <taxon>Umbilicariaceae</taxon>
        <taxon>Lasallia</taxon>
    </lineage>
</organism>
<accession>A0A1W5DCF9</accession>
<sequence length="637" mass="71961">MSAPGRTRLYREFLTPALHRRFTTAAGLALLICYAEAVIIGEKSSFLWLWFPIGRAGIRTLLLFLCVLSVFVLRVAQLHIGVRNTASPFETFRQYLFRFNTIQTLAWYSFSAWWFSEVYMWSAPNSANLHWVAEGRSYERLRLNERPIYLRSFFFTVAVMQSMYHLYYDYDKVTLPVAKPKSDTVVDQQPPVIVSPLTRMRAVLLQPLQTVVQRSLPMIVVGPITYSLLIRRRAWSWTLFFAKLLWKLPKAAEPPRIPPYHISLLLRSISSCFLIIILWEASNAIFSAYVAQDPLKRGQPLTNYSPDPNGSLLSGLKSRKEAPKTFAFWELSHICQCFEVRRKSIFTEIDRAGGTTWSQTMNACVAVIQGIDTRIADYQNPPVTASPLSMQQQNQVQSLPRLSAPPRQDQITVNPLPPTTSRERIQSNIGTVAKSFGQSPSSPNVKSSPSPLSPRARQYLGTARNKLLTQGQQEAISPASLKSQLNHYLMEFLRSPVGRPFRQTFQRRLCAVVLGTPYSELHIAVNAIDALTHLAVASLKEDTFGKVQKDIPDLIRTLVNTTTRLESFVNGFAVHWTDVDFSDTDGRGRRVEEVEMVLDSLKSGLRMLVSAFEDYAVELGLGPAEMRIARVVAGLDP</sequence>
<keyword evidence="6" id="KW-0509">mRNA transport</keyword>
<evidence type="ECO:0000256" key="14">
    <source>
        <dbReference type="SAM" id="Phobius"/>
    </source>
</evidence>
<keyword evidence="11 14" id="KW-0472">Membrane</keyword>
<dbReference type="InterPro" id="IPR019049">
    <property type="entry name" value="Nucleoporin_prot_Ndc1/Nup"/>
</dbReference>
<evidence type="ECO:0000256" key="13">
    <source>
        <dbReference type="SAM" id="MobiDB-lite"/>
    </source>
</evidence>
<feature type="compositionally biased region" description="Low complexity" evidence="13">
    <location>
        <begin position="439"/>
        <end position="454"/>
    </location>
</feature>
<dbReference type="GO" id="GO:0006999">
    <property type="term" value="P:nuclear pore organization"/>
    <property type="evidence" value="ECO:0007669"/>
    <property type="project" value="TreeGrafter"/>
</dbReference>
<keyword evidence="4" id="KW-0813">Transport</keyword>
<name>A0A1W5DCF9_9LECA</name>
<dbReference type="PANTHER" id="PTHR13269:SF6">
    <property type="entry name" value="NUCLEOPORIN NDC1"/>
    <property type="match status" value="1"/>
</dbReference>
<reference evidence="16" key="1">
    <citation type="submission" date="2017-03" db="EMBL/GenBank/DDBJ databases">
        <authorList>
            <person name="Sharma R."/>
            <person name="Thines M."/>
        </authorList>
    </citation>
    <scope>NUCLEOTIDE SEQUENCE [LARGE SCALE GENOMIC DNA]</scope>
</reference>
<evidence type="ECO:0000256" key="12">
    <source>
        <dbReference type="ARBA" id="ARBA00023242"/>
    </source>
</evidence>
<evidence type="ECO:0000256" key="11">
    <source>
        <dbReference type="ARBA" id="ARBA00023136"/>
    </source>
</evidence>
<evidence type="ECO:0000256" key="3">
    <source>
        <dbReference type="ARBA" id="ARBA00005760"/>
    </source>
</evidence>
<dbReference type="GO" id="GO:0005816">
    <property type="term" value="C:spindle pole body"/>
    <property type="evidence" value="ECO:0007669"/>
    <property type="project" value="TreeGrafter"/>
</dbReference>
<dbReference type="GO" id="GO:0031965">
    <property type="term" value="C:nuclear membrane"/>
    <property type="evidence" value="ECO:0007669"/>
    <property type="project" value="UniProtKB-SubCell"/>
</dbReference>
<evidence type="ECO:0000256" key="4">
    <source>
        <dbReference type="ARBA" id="ARBA00022448"/>
    </source>
</evidence>
<keyword evidence="5 14" id="KW-0812">Transmembrane</keyword>
<keyword evidence="7" id="KW-0653">Protein transport</keyword>
<evidence type="ECO:0000256" key="8">
    <source>
        <dbReference type="ARBA" id="ARBA00022989"/>
    </source>
</evidence>
<dbReference type="AlphaFoldDB" id="A0A1W5DCF9"/>
<keyword evidence="16" id="KW-1185">Reference proteome</keyword>
<evidence type="ECO:0000256" key="10">
    <source>
        <dbReference type="ARBA" id="ARBA00023132"/>
    </source>
</evidence>
<dbReference type="EMBL" id="FWEW01003742">
    <property type="protein sequence ID" value="SLM40873.1"/>
    <property type="molecule type" value="Genomic_DNA"/>
</dbReference>
<dbReference type="PANTHER" id="PTHR13269">
    <property type="entry name" value="NUCLEOPORIN NDC1"/>
    <property type="match status" value="1"/>
</dbReference>
<evidence type="ECO:0000256" key="9">
    <source>
        <dbReference type="ARBA" id="ARBA00023010"/>
    </source>
</evidence>
<evidence type="ECO:0000256" key="5">
    <source>
        <dbReference type="ARBA" id="ARBA00022692"/>
    </source>
</evidence>
<dbReference type="GO" id="GO:0106166">
    <property type="term" value="F:spindle pole body-nuclear membrane anchor activity"/>
    <property type="evidence" value="ECO:0007669"/>
    <property type="project" value="TreeGrafter"/>
</dbReference>
<evidence type="ECO:0000256" key="6">
    <source>
        <dbReference type="ARBA" id="ARBA00022816"/>
    </source>
</evidence>
<comment type="similarity">
    <text evidence="3">Belongs to the NDC1 family.</text>
</comment>
<dbReference type="Proteomes" id="UP000192927">
    <property type="component" value="Unassembled WGS sequence"/>
</dbReference>
<dbReference type="GO" id="GO:0051028">
    <property type="term" value="P:mRNA transport"/>
    <property type="evidence" value="ECO:0007669"/>
    <property type="project" value="UniProtKB-KW"/>
</dbReference>
<dbReference type="GO" id="GO:0070762">
    <property type="term" value="C:nuclear pore transmembrane ring"/>
    <property type="evidence" value="ECO:0007669"/>
    <property type="project" value="TreeGrafter"/>
</dbReference>
<evidence type="ECO:0000313" key="15">
    <source>
        <dbReference type="EMBL" id="SLM40873.1"/>
    </source>
</evidence>
<keyword evidence="8 14" id="KW-1133">Transmembrane helix</keyword>
<feature type="compositionally biased region" description="Polar residues" evidence="13">
    <location>
        <begin position="383"/>
        <end position="400"/>
    </location>
</feature>
<keyword evidence="10" id="KW-0906">Nuclear pore complex</keyword>
<keyword evidence="9" id="KW-0811">Translocation</keyword>
<feature type="transmembrane region" description="Helical" evidence="14">
    <location>
        <begin position="47"/>
        <end position="73"/>
    </location>
</feature>
<evidence type="ECO:0000256" key="7">
    <source>
        <dbReference type="ARBA" id="ARBA00022927"/>
    </source>
</evidence>
<comment type="subcellular location">
    <subcellularLocation>
        <location evidence="1">Nucleus membrane</location>
        <topology evidence="1">Multi-pass membrane protein</topology>
    </subcellularLocation>
    <subcellularLocation>
        <location evidence="2">Nucleus</location>
        <location evidence="2">Nuclear pore complex</location>
    </subcellularLocation>
</comment>
<protein>
    <submittedName>
        <fullName evidence="15">Nucleoporin protein Ndc1-Nup</fullName>
    </submittedName>
</protein>
<feature type="region of interest" description="Disordered" evidence="13">
    <location>
        <begin position="383"/>
        <end position="456"/>
    </location>
</feature>
<keyword evidence="12" id="KW-0539">Nucleus</keyword>
<evidence type="ECO:0000256" key="1">
    <source>
        <dbReference type="ARBA" id="ARBA00004232"/>
    </source>
</evidence>
<evidence type="ECO:0000313" key="16">
    <source>
        <dbReference type="Proteomes" id="UP000192927"/>
    </source>
</evidence>
<evidence type="ECO:0000256" key="2">
    <source>
        <dbReference type="ARBA" id="ARBA00004567"/>
    </source>
</evidence>